<keyword evidence="7" id="KW-0206">Cytoskeleton</keyword>
<dbReference type="GO" id="GO:0005874">
    <property type="term" value="C:microtubule"/>
    <property type="evidence" value="ECO:0007669"/>
    <property type="project" value="UniProtKB-KW"/>
</dbReference>
<dbReference type="InterPro" id="IPR027640">
    <property type="entry name" value="Kinesin-like_fam"/>
</dbReference>
<evidence type="ECO:0000256" key="10">
    <source>
        <dbReference type="SAM" id="MobiDB-lite"/>
    </source>
</evidence>
<dbReference type="GO" id="GO:0007018">
    <property type="term" value="P:microtubule-based movement"/>
    <property type="evidence" value="ECO:0007669"/>
    <property type="project" value="InterPro"/>
</dbReference>
<keyword evidence="13" id="KW-1185">Reference proteome</keyword>
<protein>
    <recommendedName>
        <fullName evidence="9">Kinesin-like protein</fullName>
    </recommendedName>
</protein>
<reference evidence="12" key="1">
    <citation type="submission" date="2019-05" db="EMBL/GenBank/DDBJ databases">
        <title>Annotation for the trematode Fasciolopsis buski.</title>
        <authorList>
            <person name="Choi Y.-J."/>
        </authorList>
    </citation>
    <scope>NUCLEOTIDE SEQUENCE</scope>
    <source>
        <strain evidence="12">HT</strain>
        <tissue evidence="12">Whole worm</tissue>
    </source>
</reference>
<comment type="caution">
    <text evidence="12">The sequence shown here is derived from an EMBL/GenBank/DDBJ whole genome shotgun (WGS) entry which is preliminary data.</text>
</comment>
<dbReference type="OrthoDB" id="3176171at2759"/>
<evidence type="ECO:0000256" key="7">
    <source>
        <dbReference type="ARBA" id="ARBA00023212"/>
    </source>
</evidence>
<dbReference type="AlphaFoldDB" id="A0A8E0VG49"/>
<comment type="caution">
    <text evidence="8">Lacks conserved residue(s) required for the propagation of feature annotation.</text>
</comment>
<dbReference type="GO" id="GO:0003777">
    <property type="term" value="F:microtubule motor activity"/>
    <property type="evidence" value="ECO:0007669"/>
    <property type="project" value="InterPro"/>
</dbReference>
<keyword evidence="5 9" id="KW-0067">ATP-binding</keyword>
<evidence type="ECO:0000256" key="9">
    <source>
        <dbReference type="RuleBase" id="RU000394"/>
    </source>
</evidence>
<dbReference type="InterPro" id="IPR036961">
    <property type="entry name" value="Kinesin_motor_dom_sf"/>
</dbReference>
<dbReference type="PRINTS" id="PR00380">
    <property type="entry name" value="KINESINHEAVY"/>
</dbReference>
<evidence type="ECO:0000256" key="1">
    <source>
        <dbReference type="ARBA" id="ARBA00004245"/>
    </source>
</evidence>
<evidence type="ECO:0000256" key="3">
    <source>
        <dbReference type="ARBA" id="ARBA00022701"/>
    </source>
</evidence>
<dbReference type="InterPro" id="IPR019821">
    <property type="entry name" value="Kinesin_motor_CS"/>
</dbReference>
<dbReference type="InterPro" id="IPR001752">
    <property type="entry name" value="Kinesin_motor_dom"/>
</dbReference>
<dbReference type="Gene3D" id="3.40.850.10">
    <property type="entry name" value="Kinesin motor domain"/>
    <property type="match status" value="1"/>
</dbReference>
<keyword evidence="6 9" id="KW-0505">Motor protein</keyword>
<sequence length="473" mass="53309">SDLFARYKQGNYAESVTISVSFFEIYCNKVNDLLNGKQAVRVMEDSFGSIQLIGLREYQVEEVKPTLALLKHGYQQRTNGKTLANENSSRSHAIFQINIRQRIADDSRHRNESIDSTGRSQTTPNSERSVANPTQSKAKPRYSGPLIGRFSLVDLAGNERSADGAITCDRTRHMESGEINKSLLALKECIRAMGNNAASYLPFRTSKLTQVLRESFIGQRSKTCMIATVSPGLSCYEHSMNTLRYAQRVKHLQPSLLVDKRNHNCMLAETRQTKDRDKQIGRTPGPVRRRERRSRLEVDLVERGTGIKADANRVHVRNQSRSESESSQSAIIVTAKPLTRSPSCNTYALNQPPRSDTPSYFLAVSQDIADSTDYLTALTDHEQNELKSPEPPPVPRRHCRPSVGSASLVESTNKTLIKRLTSSRTAFLRSATGSVQLKKPPMSKRSCLWRVQRQKNDVIHKHKEFVKVTYTQF</sequence>
<evidence type="ECO:0000313" key="13">
    <source>
        <dbReference type="Proteomes" id="UP000728185"/>
    </source>
</evidence>
<dbReference type="PANTHER" id="PTHR47971:SF8">
    <property type="entry name" value="KINESIN-LIKE PROTEIN"/>
    <property type="match status" value="1"/>
</dbReference>
<keyword evidence="4 9" id="KW-0547">Nucleotide-binding</keyword>
<comment type="subcellular location">
    <subcellularLocation>
        <location evidence="1">Cytoplasm</location>
        <location evidence="1">Cytoskeleton</location>
    </subcellularLocation>
</comment>
<accession>A0A8E0VG49</accession>
<organism evidence="12 13">
    <name type="scientific">Fasciolopsis buskii</name>
    <dbReference type="NCBI Taxonomy" id="27845"/>
    <lineage>
        <taxon>Eukaryota</taxon>
        <taxon>Metazoa</taxon>
        <taxon>Spiralia</taxon>
        <taxon>Lophotrochozoa</taxon>
        <taxon>Platyhelminthes</taxon>
        <taxon>Trematoda</taxon>
        <taxon>Digenea</taxon>
        <taxon>Plagiorchiida</taxon>
        <taxon>Echinostomata</taxon>
        <taxon>Echinostomatoidea</taxon>
        <taxon>Fasciolidae</taxon>
        <taxon>Fasciolopsis</taxon>
    </lineage>
</organism>
<dbReference type="PANTHER" id="PTHR47971">
    <property type="entry name" value="KINESIN-RELATED PROTEIN 6"/>
    <property type="match status" value="1"/>
</dbReference>
<keyword evidence="2" id="KW-0963">Cytoplasm</keyword>
<evidence type="ECO:0000256" key="2">
    <source>
        <dbReference type="ARBA" id="ARBA00022490"/>
    </source>
</evidence>
<dbReference type="InterPro" id="IPR027417">
    <property type="entry name" value="P-loop_NTPase"/>
</dbReference>
<dbReference type="GO" id="GO:0008017">
    <property type="term" value="F:microtubule binding"/>
    <property type="evidence" value="ECO:0007669"/>
    <property type="project" value="InterPro"/>
</dbReference>
<dbReference type="PROSITE" id="PS00411">
    <property type="entry name" value="KINESIN_MOTOR_1"/>
    <property type="match status" value="1"/>
</dbReference>
<dbReference type="Proteomes" id="UP000728185">
    <property type="component" value="Unassembled WGS sequence"/>
</dbReference>
<evidence type="ECO:0000256" key="5">
    <source>
        <dbReference type="ARBA" id="ARBA00022840"/>
    </source>
</evidence>
<dbReference type="EMBL" id="LUCM01009751">
    <property type="protein sequence ID" value="KAA0186436.1"/>
    <property type="molecule type" value="Genomic_DNA"/>
</dbReference>
<keyword evidence="3 9" id="KW-0493">Microtubule</keyword>
<dbReference type="Pfam" id="PF00225">
    <property type="entry name" value="Kinesin"/>
    <property type="match status" value="1"/>
</dbReference>
<dbReference type="SUPFAM" id="SSF52540">
    <property type="entry name" value="P-loop containing nucleoside triphosphate hydrolases"/>
    <property type="match status" value="1"/>
</dbReference>
<evidence type="ECO:0000256" key="6">
    <source>
        <dbReference type="ARBA" id="ARBA00023175"/>
    </source>
</evidence>
<evidence type="ECO:0000259" key="11">
    <source>
        <dbReference type="PROSITE" id="PS50067"/>
    </source>
</evidence>
<evidence type="ECO:0000256" key="4">
    <source>
        <dbReference type="ARBA" id="ARBA00022741"/>
    </source>
</evidence>
<dbReference type="SMART" id="SM00129">
    <property type="entry name" value="KISc"/>
    <property type="match status" value="1"/>
</dbReference>
<dbReference type="PROSITE" id="PS50067">
    <property type="entry name" value="KINESIN_MOTOR_2"/>
    <property type="match status" value="1"/>
</dbReference>
<proteinExistence type="inferred from homology"/>
<feature type="region of interest" description="Disordered" evidence="10">
    <location>
        <begin position="105"/>
        <end position="142"/>
    </location>
</feature>
<evidence type="ECO:0000313" key="12">
    <source>
        <dbReference type="EMBL" id="KAA0186436.1"/>
    </source>
</evidence>
<feature type="region of interest" description="Disordered" evidence="10">
    <location>
        <begin position="273"/>
        <end position="292"/>
    </location>
</feature>
<dbReference type="GO" id="GO:0007019">
    <property type="term" value="P:microtubule depolymerization"/>
    <property type="evidence" value="ECO:0007669"/>
    <property type="project" value="TreeGrafter"/>
</dbReference>
<dbReference type="GO" id="GO:0005524">
    <property type="term" value="F:ATP binding"/>
    <property type="evidence" value="ECO:0007669"/>
    <property type="project" value="UniProtKB-KW"/>
</dbReference>
<name>A0A8E0VG49_9TREM</name>
<gene>
    <name evidence="12" type="ORF">FBUS_11833</name>
</gene>
<comment type="similarity">
    <text evidence="8 9">Belongs to the TRAFAC class myosin-kinesin ATPase superfamily. Kinesin family.</text>
</comment>
<feature type="non-terminal residue" evidence="12">
    <location>
        <position position="1"/>
    </location>
</feature>
<evidence type="ECO:0000256" key="8">
    <source>
        <dbReference type="PROSITE-ProRule" id="PRU00283"/>
    </source>
</evidence>
<feature type="domain" description="Kinesin motor" evidence="11">
    <location>
        <begin position="1"/>
        <end position="252"/>
    </location>
</feature>
<feature type="compositionally biased region" description="Polar residues" evidence="10">
    <location>
        <begin position="114"/>
        <end position="137"/>
    </location>
</feature>